<gene>
    <name evidence="2" type="ORF">KUTeg_004136</name>
</gene>
<dbReference type="Proteomes" id="UP001217089">
    <property type="component" value="Unassembled WGS sequence"/>
</dbReference>
<evidence type="ECO:0000313" key="3">
    <source>
        <dbReference type="Proteomes" id="UP001217089"/>
    </source>
</evidence>
<keyword evidence="3" id="KW-1185">Reference proteome</keyword>
<name>A0ABQ9FRY7_TEGGR</name>
<feature type="region of interest" description="Disordered" evidence="1">
    <location>
        <begin position="39"/>
        <end position="69"/>
    </location>
</feature>
<sequence length="69" mass="7751">MRCSDIVKKTILYEEILDIYEDVLDTLVGGPGVKKAVGVKRHQENDELGPVPKRLSTKQSENIKKTPTK</sequence>
<evidence type="ECO:0000256" key="1">
    <source>
        <dbReference type="SAM" id="MobiDB-lite"/>
    </source>
</evidence>
<comment type="caution">
    <text evidence="2">The sequence shown here is derived from an EMBL/GenBank/DDBJ whole genome shotgun (WGS) entry which is preliminary data.</text>
</comment>
<evidence type="ECO:0000313" key="2">
    <source>
        <dbReference type="EMBL" id="KAJ8319045.1"/>
    </source>
</evidence>
<accession>A0ABQ9FRY7</accession>
<proteinExistence type="predicted"/>
<dbReference type="EMBL" id="JARBDR010000214">
    <property type="protein sequence ID" value="KAJ8319045.1"/>
    <property type="molecule type" value="Genomic_DNA"/>
</dbReference>
<reference evidence="2 3" key="1">
    <citation type="submission" date="2022-12" db="EMBL/GenBank/DDBJ databases">
        <title>Chromosome-level genome of Tegillarca granosa.</title>
        <authorList>
            <person name="Kim J."/>
        </authorList>
    </citation>
    <scope>NUCLEOTIDE SEQUENCE [LARGE SCALE GENOMIC DNA]</scope>
    <source>
        <strain evidence="2">Teg-2019</strain>
        <tissue evidence="2">Adductor muscle</tissue>
    </source>
</reference>
<protein>
    <submittedName>
        <fullName evidence="2">Uncharacterized protein</fullName>
    </submittedName>
</protein>
<organism evidence="2 3">
    <name type="scientific">Tegillarca granosa</name>
    <name type="common">Malaysian cockle</name>
    <name type="synonym">Anadara granosa</name>
    <dbReference type="NCBI Taxonomy" id="220873"/>
    <lineage>
        <taxon>Eukaryota</taxon>
        <taxon>Metazoa</taxon>
        <taxon>Spiralia</taxon>
        <taxon>Lophotrochozoa</taxon>
        <taxon>Mollusca</taxon>
        <taxon>Bivalvia</taxon>
        <taxon>Autobranchia</taxon>
        <taxon>Pteriomorphia</taxon>
        <taxon>Arcoida</taxon>
        <taxon>Arcoidea</taxon>
        <taxon>Arcidae</taxon>
        <taxon>Tegillarca</taxon>
    </lineage>
</organism>